<proteinExistence type="predicted"/>
<dbReference type="Pfam" id="PF04392">
    <property type="entry name" value="ABC_sub_bind"/>
    <property type="match status" value="1"/>
</dbReference>
<evidence type="ECO:0000313" key="2">
    <source>
        <dbReference type="Proteomes" id="UP000198625"/>
    </source>
</evidence>
<evidence type="ECO:0000313" key="1">
    <source>
        <dbReference type="EMBL" id="SDZ36923.1"/>
    </source>
</evidence>
<name>A0A1H3SFR4_9FIRM</name>
<dbReference type="PANTHER" id="PTHR35271:SF1">
    <property type="entry name" value="ABC TRANSPORTER, SUBSTRATE-BINDING LIPOPROTEIN"/>
    <property type="match status" value="1"/>
</dbReference>
<dbReference type="EMBL" id="FNQE01000044">
    <property type="protein sequence ID" value="SDZ36923.1"/>
    <property type="molecule type" value="Genomic_DNA"/>
</dbReference>
<dbReference type="CDD" id="cd06325">
    <property type="entry name" value="PBP1_ABC_unchar_transporter"/>
    <property type="match status" value="1"/>
</dbReference>
<organism evidence="1 2">
    <name type="scientific">Proteiniborus ethanoligenes</name>
    <dbReference type="NCBI Taxonomy" id="415015"/>
    <lineage>
        <taxon>Bacteria</taxon>
        <taxon>Bacillati</taxon>
        <taxon>Bacillota</taxon>
        <taxon>Clostridia</taxon>
        <taxon>Eubacteriales</taxon>
        <taxon>Proteiniborus</taxon>
    </lineage>
</organism>
<dbReference type="STRING" id="415015.SAMN05660462_02885"/>
<dbReference type="AlphaFoldDB" id="A0A1H3SFR4"/>
<accession>A0A1H3SFR4</accession>
<dbReference type="SUPFAM" id="SSF53822">
    <property type="entry name" value="Periplasmic binding protein-like I"/>
    <property type="match status" value="1"/>
</dbReference>
<dbReference type="InterPro" id="IPR007487">
    <property type="entry name" value="ABC_transpt-TYRBP-like"/>
</dbReference>
<dbReference type="OrthoDB" id="9776955at2"/>
<dbReference type="PANTHER" id="PTHR35271">
    <property type="entry name" value="ABC TRANSPORTER, SUBSTRATE-BINDING LIPOPROTEIN-RELATED"/>
    <property type="match status" value="1"/>
</dbReference>
<protein>
    <submittedName>
        <fullName evidence="1">Putative ABC transport system substrate-binding protein</fullName>
    </submittedName>
</protein>
<dbReference type="InterPro" id="IPR028082">
    <property type="entry name" value="Peripla_BP_I"/>
</dbReference>
<reference evidence="1 2" key="1">
    <citation type="submission" date="2016-10" db="EMBL/GenBank/DDBJ databases">
        <authorList>
            <person name="de Groot N.N."/>
        </authorList>
    </citation>
    <scope>NUCLEOTIDE SEQUENCE [LARGE SCALE GENOMIC DNA]</scope>
    <source>
        <strain evidence="1 2">DSM 21650</strain>
    </source>
</reference>
<sequence length="330" mass="35251">MKKNKVGSIIGIILVGMLVLSGCSSSSNRGDKTSGEKIFTIGISQLAEHPALDDTRKGFEDGLRELGINAEIIYKNAQGDIPNTVSIAQKFVKDEVDLIFAIATPSAQSAKQSTSNIPVLFSAVTDPVKAEIVHDWEKVGGNVTGTSDMAPTESQLKMFKEINSSIKTIGILYNTSEANSQIQIEEVMRLAPAQGLEVVPVGVSNVNELPQAISSLVKKVDALYMITDNMVASSVELISKVAIENNMITVSAEESQVKGGLLITNGLSYYELGKQTARMAKEILVDKKDASTIPVGTAETTITTVNQKTLEALGLDENLPLLKDAIKVGE</sequence>
<keyword evidence="2" id="KW-1185">Reference proteome</keyword>
<gene>
    <name evidence="1" type="ORF">SAMN05660462_02885</name>
</gene>
<dbReference type="RefSeq" id="WP_091732803.1">
    <property type="nucleotide sequence ID" value="NZ_FNQE01000044.1"/>
</dbReference>
<dbReference type="Gene3D" id="3.40.50.2300">
    <property type="match status" value="2"/>
</dbReference>
<dbReference type="Proteomes" id="UP000198625">
    <property type="component" value="Unassembled WGS sequence"/>
</dbReference>
<dbReference type="PROSITE" id="PS51257">
    <property type="entry name" value="PROKAR_LIPOPROTEIN"/>
    <property type="match status" value="1"/>
</dbReference>